<dbReference type="Proteomes" id="UP000325292">
    <property type="component" value="Chromosome"/>
</dbReference>
<dbReference type="SUPFAM" id="SSF56801">
    <property type="entry name" value="Acetyl-CoA synthetase-like"/>
    <property type="match status" value="1"/>
</dbReference>
<evidence type="ECO:0000256" key="5">
    <source>
        <dbReference type="ARBA" id="ARBA00022840"/>
    </source>
</evidence>
<evidence type="ECO:0000313" key="11">
    <source>
        <dbReference type="Proteomes" id="UP000325292"/>
    </source>
</evidence>
<sequence length="648" mass="71404">MSEFALGDVPLIAPHYQPSGLMPVKTMDEYRVLYQQSIENLGQYWAKVAQELEWMEPWQVDMEGSLPDFRFFSGGTTNVSVNCIDRHARANGAKTALIWRSETGERREWTYHQLPPETARFATSLKAMGVGKGDVVAIFLPNLLETFAAVHACYRIGAIYNIVFSGFSPEALFDRLIDTQPRVVVTADGTFRRGRVVPLKAALDKVIDRLPSIEHVVVIRRTGQDVTMRAPRDIYWHEAFNDNTPLADPVPVEANEPGFIIYTSGTTSRPKGLVHSGVGFLVGTYHNVRYSLDIRPEDVYWCTADTGWLTFPIFELVGGLAHGVTAIVYEGAMDYPNPSTFYQIMAEHRVTKIFTAPTWLRMLARYGPDLPAAYDLSPLELIGLVGEPLDPATWQWVQRHVGAGQVDINNTYGQSETGSAWVSSVAGVTPLKPGSCGCALPGHAYAIVDAKGQPVATNGTGILTITAPFPALARTIWHDPERFTTQYFSQFPGQYTTFDSAVQDRDDQLWILGRVDDVINVAAHRLSTMEMESAILDLDGVAESAVIGVDDAVKGQVPVAFITTRQATITADEWTHRVTEQIAENIGAIAKPAQVFVVDAMPKTRSGKIVRRLLKEILLSGEVKGDITGLENPEVIDALCATIRPEGR</sequence>
<evidence type="ECO:0000256" key="6">
    <source>
        <dbReference type="ARBA" id="ARBA00022990"/>
    </source>
</evidence>
<evidence type="ECO:0000259" key="7">
    <source>
        <dbReference type="Pfam" id="PF00501"/>
    </source>
</evidence>
<dbReference type="Pfam" id="PF16177">
    <property type="entry name" value="ACAS_N"/>
    <property type="match status" value="1"/>
</dbReference>
<dbReference type="Pfam" id="PF13193">
    <property type="entry name" value="AMP-binding_C"/>
    <property type="match status" value="1"/>
</dbReference>
<dbReference type="Gene3D" id="3.30.300.30">
    <property type="match status" value="1"/>
</dbReference>
<name>A0ABN5H4Y2_9FIRM</name>
<dbReference type="InterPro" id="IPR032387">
    <property type="entry name" value="ACAS_N"/>
</dbReference>
<evidence type="ECO:0000256" key="1">
    <source>
        <dbReference type="ARBA" id="ARBA00006432"/>
    </source>
</evidence>
<accession>A0ABN5H4Y2</accession>
<proteinExistence type="inferred from homology"/>
<keyword evidence="6" id="KW-0007">Acetylation</keyword>
<feature type="domain" description="Acetyl-coenzyme A synthetase N-terminal" evidence="9">
    <location>
        <begin position="30"/>
        <end position="83"/>
    </location>
</feature>
<organism evidence="10 11">
    <name type="scientific">Sulfobacillus thermotolerans</name>
    <dbReference type="NCBI Taxonomy" id="338644"/>
    <lineage>
        <taxon>Bacteria</taxon>
        <taxon>Bacillati</taxon>
        <taxon>Bacillota</taxon>
        <taxon>Clostridia</taxon>
        <taxon>Eubacteriales</taxon>
        <taxon>Clostridiales Family XVII. Incertae Sedis</taxon>
        <taxon>Sulfobacillus</taxon>
    </lineage>
</organism>
<keyword evidence="4" id="KW-0547">Nucleotide-binding</keyword>
<feature type="domain" description="AMP-binding enzyme C-terminal" evidence="8">
    <location>
        <begin position="530"/>
        <end position="608"/>
    </location>
</feature>
<dbReference type="Gene3D" id="3.40.50.12780">
    <property type="entry name" value="N-terminal domain of ligase-like"/>
    <property type="match status" value="1"/>
</dbReference>
<evidence type="ECO:0000256" key="3">
    <source>
        <dbReference type="ARBA" id="ARBA00022598"/>
    </source>
</evidence>
<dbReference type="Pfam" id="PF00501">
    <property type="entry name" value="AMP-binding"/>
    <property type="match status" value="1"/>
</dbReference>
<keyword evidence="11" id="KW-1185">Reference proteome</keyword>
<dbReference type="PANTHER" id="PTHR24095">
    <property type="entry name" value="ACETYL-COENZYME A SYNTHETASE"/>
    <property type="match status" value="1"/>
</dbReference>
<dbReference type="PROSITE" id="PS00455">
    <property type="entry name" value="AMP_BINDING"/>
    <property type="match status" value="1"/>
</dbReference>
<gene>
    <name evidence="10" type="ORF">BXT84_12030</name>
</gene>
<keyword evidence="5" id="KW-0067">ATP-binding</keyword>
<dbReference type="InterPro" id="IPR045851">
    <property type="entry name" value="AMP-bd_C_sf"/>
</dbReference>
<dbReference type="InterPro" id="IPR042099">
    <property type="entry name" value="ANL_N_sf"/>
</dbReference>
<comment type="similarity">
    <text evidence="1">Belongs to the ATP-dependent AMP-binding enzyme family.</text>
</comment>
<evidence type="ECO:0000256" key="2">
    <source>
        <dbReference type="ARBA" id="ARBA00013275"/>
    </source>
</evidence>
<evidence type="ECO:0000259" key="8">
    <source>
        <dbReference type="Pfam" id="PF13193"/>
    </source>
</evidence>
<reference evidence="10 11" key="1">
    <citation type="journal article" date="2019" name="Sci. Rep.">
        <title>Sulfobacillus thermotolerans: new insights into resistance and metabolic capacities of acidophilic chemolithotrophs.</title>
        <authorList>
            <person name="Panyushkina A.E."/>
            <person name="Babenko V.V."/>
            <person name="Nikitina A.S."/>
            <person name="Selezneva O.V."/>
            <person name="Tsaplina I.A."/>
            <person name="Letarova M.A."/>
            <person name="Kostryukova E.S."/>
            <person name="Letarov A.V."/>
        </authorList>
    </citation>
    <scope>NUCLEOTIDE SEQUENCE [LARGE SCALE GENOMIC DNA]</scope>
    <source>
        <strain evidence="10 11">Kr1</strain>
    </source>
</reference>
<dbReference type="InterPro" id="IPR020845">
    <property type="entry name" value="AMP-binding_CS"/>
</dbReference>
<dbReference type="EC" id="6.2.1.1" evidence="2"/>
<feature type="domain" description="AMP-dependent synthetase/ligase" evidence="7">
    <location>
        <begin position="85"/>
        <end position="468"/>
    </location>
</feature>
<dbReference type="NCBIfam" id="NF001208">
    <property type="entry name" value="PRK00174.1"/>
    <property type="match status" value="1"/>
</dbReference>
<evidence type="ECO:0000256" key="4">
    <source>
        <dbReference type="ARBA" id="ARBA00022741"/>
    </source>
</evidence>
<evidence type="ECO:0000259" key="9">
    <source>
        <dbReference type="Pfam" id="PF16177"/>
    </source>
</evidence>
<dbReference type="PANTHER" id="PTHR24095:SF14">
    <property type="entry name" value="ACETYL-COENZYME A SYNTHETASE 1"/>
    <property type="match status" value="1"/>
</dbReference>
<keyword evidence="3" id="KW-0436">Ligase</keyword>
<dbReference type="InterPro" id="IPR025110">
    <property type="entry name" value="AMP-bd_C"/>
</dbReference>
<dbReference type="InterPro" id="IPR000873">
    <property type="entry name" value="AMP-dep_synth/lig_dom"/>
</dbReference>
<dbReference type="EMBL" id="CP019454">
    <property type="protein sequence ID" value="AUW95569.1"/>
    <property type="molecule type" value="Genomic_DNA"/>
</dbReference>
<evidence type="ECO:0000313" key="10">
    <source>
        <dbReference type="EMBL" id="AUW95569.1"/>
    </source>
</evidence>
<protein>
    <recommendedName>
        <fullName evidence="2">acetate--CoA ligase</fullName>
        <ecNumber evidence="2">6.2.1.1</ecNumber>
    </recommendedName>
</protein>